<dbReference type="PRINTS" id="PR00039">
    <property type="entry name" value="HTHLYSR"/>
</dbReference>
<evidence type="ECO:0000259" key="5">
    <source>
        <dbReference type="PROSITE" id="PS50931"/>
    </source>
</evidence>
<dbReference type="Pfam" id="PF00126">
    <property type="entry name" value="HTH_1"/>
    <property type="match status" value="1"/>
</dbReference>
<dbReference type="Proteomes" id="UP000248925">
    <property type="component" value="Unassembled WGS sequence"/>
</dbReference>
<dbReference type="GO" id="GO:0003700">
    <property type="term" value="F:DNA-binding transcription factor activity"/>
    <property type="evidence" value="ECO:0007669"/>
    <property type="project" value="InterPro"/>
</dbReference>
<dbReference type="GO" id="GO:0003677">
    <property type="term" value="F:DNA binding"/>
    <property type="evidence" value="ECO:0007669"/>
    <property type="project" value="UniProtKB-KW"/>
</dbReference>
<comment type="similarity">
    <text evidence="1">Belongs to the LysR transcriptional regulatory family.</text>
</comment>
<reference evidence="6 7" key="1">
    <citation type="journal article" date="2018" name="Sci. Rep.">
        <title>Rhizobium tumorigenes sp. nov., a novel plant tumorigenic bacterium isolated from cane gall tumors on thornless blackberry.</title>
        <authorList>
            <person name="Kuzmanovi N."/>
            <person name="Smalla K."/>
            <person name="Gronow S."/>
            <person name="PuBawska J."/>
        </authorList>
    </citation>
    <scope>NUCLEOTIDE SEQUENCE [LARGE SCALE GENOMIC DNA]</scope>
    <source>
        <strain evidence="6 7">CCBAU 85046</strain>
    </source>
</reference>
<dbReference type="OrthoDB" id="9804958at2"/>
<dbReference type="PROSITE" id="PS50931">
    <property type="entry name" value="HTH_LYSR"/>
    <property type="match status" value="1"/>
</dbReference>
<dbReference type="AlphaFoldDB" id="A0A2W4CQE7"/>
<keyword evidence="3" id="KW-0238">DNA-binding</keyword>
<keyword evidence="7" id="KW-1185">Reference proteome</keyword>
<dbReference type="InterPro" id="IPR058163">
    <property type="entry name" value="LysR-type_TF_proteobact-type"/>
</dbReference>
<accession>A0A2W4CQE7</accession>
<dbReference type="InterPro" id="IPR005119">
    <property type="entry name" value="LysR_subst-bd"/>
</dbReference>
<dbReference type="Gene3D" id="1.10.10.10">
    <property type="entry name" value="Winged helix-like DNA-binding domain superfamily/Winged helix DNA-binding domain"/>
    <property type="match status" value="1"/>
</dbReference>
<comment type="caution">
    <text evidence="6">The sequence shown here is derived from an EMBL/GenBank/DDBJ whole genome shotgun (WGS) entry which is preliminary data.</text>
</comment>
<evidence type="ECO:0000256" key="1">
    <source>
        <dbReference type="ARBA" id="ARBA00009437"/>
    </source>
</evidence>
<sequence>MQLRKRLPSLTALVALEATIRHRSVTAAAKELGVTQAAVSRQIALLEEDFGRSLFHRGHRSIEPTPACLHLGATLADSFSNIADSVDTMRATATDIVTIGATIAFSSFWLLPKIAELRKLDPNIQIRVISQDSKIDLNTGVVDIAIRYGSPPFNDGTVLASCDDSIFPVCSPEYAASHLGRDFPDGDYELIETDVPDRSWYRWDDWFARLGRKPGNLRSMLRFSHYTEAITAARAGQGVALGWDTLIKTFLADGSLVKLGDVKIPAEGRHNILVPINTKRSTMADFTAGWLMQAFQR</sequence>
<evidence type="ECO:0000256" key="4">
    <source>
        <dbReference type="ARBA" id="ARBA00023163"/>
    </source>
</evidence>
<keyword evidence="4" id="KW-0804">Transcription</keyword>
<name>A0A2W4CQE7_9HYPH</name>
<evidence type="ECO:0000256" key="2">
    <source>
        <dbReference type="ARBA" id="ARBA00023015"/>
    </source>
</evidence>
<dbReference type="EMBL" id="PCDP01000029">
    <property type="protein sequence ID" value="PZM14882.1"/>
    <property type="molecule type" value="Genomic_DNA"/>
</dbReference>
<dbReference type="RefSeq" id="WP_111159971.1">
    <property type="nucleotide sequence ID" value="NZ_PCDP01000029.1"/>
</dbReference>
<dbReference type="InterPro" id="IPR036388">
    <property type="entry name" value="WH-like_DNA-bd_sf"/>
</dbReference>
<organism evidence="6 7">
    <name type="scientific">Rhizobium tubonense</name>
    <dbReference type="NCBI Taxonomy" id="484088"/>
    <lineage>
        <taxon>Bacteria</taxon>
        <taxon>Pseudomonadati</taxon>
        <taxon>Pseudomonadota</taxon>
        <taxon>Alphaproteobacteria</taxon>
        <taxon>Hyphomicrobiales</taxon>
        <taxon>Rhizobiaceae</taxon>
        <taxon>Rhizobium/Agrobacterium group</taxon>
        <taxon>Rhizobium</taxon>
    </lineage>
</organism>
<dbReference type="Pfam" id="PF03466">
    <property type="entry name" value="LysR_substrate"/>
    <property type="match status" value="1"/>
</dbReference>
<dbReference type="PANTHER" id="PTHR30537:SF5">
    <property type="entry name" value="HTH-TYPE TRANSCRIPTIONAL ACTIVATOR TTDR-RELATED"/>
    <property type="match status" value="1"/>
</dbReference>
<dbReference type="Gene3D" id="3.40.190.10">
    <property type="entry name" value="Periplasmic binding protein-like II"/>
    <property type="match status" value="2"/>
</dbReference>
<feature type="domain" description="HTH lysR-type" evidence="5">
    <location>
        <begin position="8"/>
        <end position="65"/>
    </location>
</feature>
<proteinExistence type="inferred from homology"/>
<dbReference type="SUPFAM" id="SSF46785">
    <property type="entry name" value="Winged helix' DNA-binding domain"/>
    <property type="match status" value="1"/>
</dbReference>
<gene>
    <name evidence="6" type="ORF">CPY51_09320</name>
</gene>
<dbReference type="InterPro" id="IPR036390">
    <property type="entry name" value="WH_DNA-bd_sf"/>
</dbReference>
<protein>
    <submittedName>
        <fullName evidence="6">LysR family transcriptional regulator</fullName>
    </submittedName>
</protein>
<dbReference type="PANTHER" id="PTHR30537">
    <property type="entry name" value="HTH-TYPE TRANSCRIPTIONAL REGULATOR"/>
    <property type="match status" value="1"/>
</dbReference>
<evidence type="ECO:0000313" key="7">
    <source>
        <dbReference type="Proteomes" id="UP000248925"/>
    </source>
</evidence>
<keyword evidence="2" id="KW-0805">Transcription regulation</keyword>
<evidence type="ECO:0000313" key="6">
    <source>
        <dbReference type="EMBL" id="PZM14882.1"/>
    </source>
</evidence>
<dbReference type="InterPro" id="IPR000847">
    <property type="entry name" value="LysR_HTH_N"/>
</dbReference>
<evidence type="ECO:0000256" key="3">
    <source>
        <dbReference type="ARBA" id="ARBA00023125"/>
    </source>
</evidence>
<dbReference type="SUPFAM" id="SSF53850">
    <property type="entry name" value="Periplasmic binding protein-like II"/>
    <property type="match status" value="1"/>
</dbReference>